<sequence>MIWLLALSFYIVATVFATDEYSRSSYFRTVENRRLTAQVAKTFYSPSVLSCSHACLRNTWCSSTNFKKGTGGTGVCELIKHESNSTNYNNKLIHQPGNTYTIILKGCLMTGCLNGGSCLLDTKKESFSCSCKLPWSGQRCEEKLNCPVGWSTYGDSCYYLNGTVAQNQTDARKACQAMDGHLPIIKSATEDKFVFELIRNSETVTTLGTWLGLERDKNKSKSFHWIDSSPLEGGFKNWFYNEPNNQGGNEDCVHMYGKRAGNSTRPGKWNDYPCSCYNKLQNCPVILCQKPKY</sequence>
<feature type="disulfide bond" evidence="1">
    <location>
        <begin position="112"/>
        <end position="129"/>
    </location>
</feature>
<dbReference type="InterPro" id="IPR050111">
    <property type="entry name" value="C-type_lectin/snaclec_domain"/>
</dbReference>
<feature type="domain" description="C-type lectin" evidence="4">
    <location>
        <begin position="153"/>
        <end position="275"/>
    </location>
</feature>
<keyword evidence="7" id="KW-1185">Reference proteome</keyword>
<keyword evidence="1" id="KW-0245">EGF-like domain</keyword>
<dbReference type="PROSITE" id="PS50041">
    <property type="entry name" value="C_TYPE_LECTIN_2"/>
    <property type="match status" value="1"/>
</dbReference>
<dbReference type="Gene3D" id="3.50.4.10">
    <property type="entry name" value="Hepatocyte Growth Factor"/>
    <property type="match status" value="1"/>
</dbReference>
<dbReference type="InterPro" id="IPR016186">
    <property type="entry name" value="C-type_lectin-like/link_sf"/>
</dbReference>
<accession>A0ABN8MF16</accession>
<evidence type="ECO:0000256" key="1">
    <source>
        <dbReference type="PROSITE-ProRule" id="PRU00076"/>
    </source>
</evidence>
<dbReference type="Gene3D" id="2.10.25.10">
    <property type="entry name" value="Laminin"/>
    <property type="match status" value="1"/>
</dbReference>
<feature type="domain" description="Apple" evidence="5">
    <location>
        <begin position="22"/>
        <end position="107"/>
    </location>
</feature>
<dbReference type="PROSITE" id="PS50948">
    <property type="entry name" value="PAN"/>
    <property type="match status" value="1"/>
</dbReference>
<dbReference type="InterPro" id="IPR003609">
    <property type="entry name" value="Pan_app"/>
</dbReference>
<name>A0ABN8MF16_9CNID</name>
<reference evidence="6 7" key="1">
    <citation type="submission" date="2022-05" db="EMBL/GenBank/DDBJ databases">
        <authorList>
            <consortium name="Genoscope - CEA"/>
            <person name="William W."/>
        </authorList>
    </citation>
    <scope>NUCLEOTIDE SEQUENCE [LARGE SCALE GENOMIC DNA]</scope>
</reference>
<dbReference type="InterPro" id="IPR000742">
    <property type="entry name" value="EGF"/>
</dbReference>
<dbReference type="SMART" id="SM00034">
    <property type="entry name" value="CLECT"/>
    <property type="match status" value="1"/>
</dbReference>
<feature type="domain" description="EGF-like" evidence="3">
    <location>
        <begin position="103"/>
        <end position="141"/>
    </location>
</feature>
<dbReference type="PANTHER" id="PTHR22803">
    <property type="entry name" value="MANNOSE, PHOSPHOLIPASE, LECTIN RECEPTOR RELATED"/>
    <property type="match status" value="1"/>
</dbReference>
<dbReference type="SUPFAM" id="SSF57196">
    <property type="entry name" value="EGF/Laminin"/>
    <property type="match status" value="1"/>
</dbReference>
<proteinExistence type="predicted"/>
<dbReference type="Proteomes" id="UP001159427">
    <property type="component" value="Unassembled WGS sequence"/>
</dbReference>
<dbReference type="SUPFAM" id="SSF56436">
    <property type="entry name" value="C-type lectin-like"/>
    <property type="match status" value="1"/>
</dbReference>
<organism evidence="6 7">
    <name type="scientific">Porites evermanni</name>
    <dbReference type="NCBI Taxonomy" id="104178"/>
    <lineage>
        <taxon>Eukaryota</taxon>
        <taxon>Metazoa</taxon>
        <taxon>Cnidaria</taxon>
        <taxon>Anthozoa</taxon>
        <taxon>Hexacorallia</taxon>
        <taxon>Scleractinia</taxon>
        <taxon>Fungiina</taxon>
        <taxon>Poritidae</taxon>
        <taxon>Porites</taxon>
    </lineage>
</organism>
<dbReference type="PROSITE" id="PS00022">
    <property type="entry name" value="EGF_1"/>
    <property type="match status" value="1"/>
</dbReference>
<feature type="disulfide bond" evidence="1">
    <location>
        <begin position="131"/>
        <end position="140"/>
    </location>
</feature>
<dbReference type="InterPro" id="IPR001304">
    <property type="entry name" value="C-type_lectin-like"/>
</dbReference>
<dbReference type="PROSITE" id="PS50026">
    <property type="entry name" value="EGF_3"/>
    <property type="match status" value="1"/>
</dbReference>
<protein>
    <submittedName>
        <fullName evidence="6">Uncharacterized protein</fullName>
    </submittedName>
</protein>
<dbReference type="Pfam" id="PF00008">
    <property type="entry name" value="EGF"/>
    <property type="match status" value="1"/>
</dbReference>
<dbReference type="Pfam" id="PF00059">
    <property type="entry name" value="Lectin_C"/>
    <property type="match status" value="1"/>
</dbReference>
<keyword evidence="1" id="KW-1015">Disulfide bond</keyword>
<dbReference type="InterPro" id="IPR016187">
    <property type="entry name" value="CTDL_fold"/>
</dbReference>
<keyword evidence="2" id="KW-0732">Signal</keyword>
<gene>
    <name evidence="6" type="ORF">PEVE_00033733</name>
</gene>
<evidence type="ECO:0000256" key="2">
    <source>
        <dbReference type="SAM" id="SignalP"/>
    </source>
</evidence>
<dbReference type="EMBL" id="CALNXI010000502">
    <property type="protein sequence ID" value="CAH3028297.1"/>
    <property type="molecule type" value="Genomic_DNA"/>
</dbReference>
<evidence type="ECO:0000259" key="3">
    <source>
        <dbReference type="PROSITE" id="PS50026"/>
    </source>
</evidence>
<dbReference type="SMART" id="SM00181">
    <property type="entry name" value="EGF"/>
    <property type="match status" value="1"/>
</dbReference>
<dbReference type="PROSITE" id="PS01186">
    <property type="entry name" value="EGF_2"/>
    <property type="match status" value="1"/>
</dbReference>
<feature type="chain" id="PRO_5045115752" evidence="2">
    <location>
        <begin position="18"/>
        <end position="293"/>
    </location>
</feature>
<evidence type="ECO:0000259" key="4">
    <source>
        <dbReference type="PROSITE" id="PS50041"/>
    </source>
</evidence>
<evidence type="ECO:0000313" key="7">
    <source>
        <dbReference type="Proteomes" id="UP001159427"/>
    </source>
</evidence>
<comment type="caution">
    <text evidence="1">Lacks conserved residue(s) required for the propagation of feature annotation.</text>
</comment>
<comment type="caution">
    <text evidence="6">The sequence shown here is derived from an EMBL/GenBank/DDBJ whole genome shotgun (WGS) entry which is preliminary data.</text>
</comment>
<feature type="signal peptide" evidence="2">
    <location>
        <begin position="1"/>
        <end position="17"/>
    </location>
</feature>
<evidence type="ECO:0000313" key="6">
    <source>
        <dbReference type="EMBL" id="CAH3028297.1"/>
    </source>
</evidence>
<dbReference type="Pfam" id="PF00024">
    <property type="entry name" value="PAN_1"/>
    <property type="match status" value="1"/>
</dbReference>
<dbReference type="Gene3D" id="3.10.100.10">
    <property type="entry name" value="Mannose-Binding Protein A, subunit A"/>
    <property type="match status" value="1"/>
</dbReference>
<evidence type="ECO:0000259" key="5">
    <source>
        <dbReference type="PROSITE" id="PS50948"/>
    </source>
</evidence>